<dbReference type="EMBL" id="JAPDNS010000001">
    <property type="protein sequence ID" value="MCW3483919.1"/>
    <property type="molecule type" value="Genomic_DNA"/>
</dbReference>
<evidence type="ECO:0000259" key="3">
    <source>
        <dbReference type="Pfam" id="PF19081"/>
    </source>
</evidence>
<sequence>MNCFTTLCRHKIFILLLGLLVFHNYVQAQSAACERAVSQTFSINGLCVGCTVTDPQLAVDNDAATFSQLKVLVGLLGGYVQQTLVFPFSGKAGDTIVLSLSFPAVPANVNQIAAVQVATYQNSTYNNDRRALNDPALLVKLGDGKKALVKIAATQPYNQLEVRLTSVVQLIGSANIHDAGRQSPPPVVANEPVSICSATKAYLQASGPSGATFNWYDSDTSATPVFTGADFTTPFLFNSRAYYVATVAAPGCPEGSRKKVPIEVKDAPLPPLVLGDTLAVCKGARTSLRASIGSGNIFKWYTSEVGGTPVFTGATFLTPPITANIVYYAEAVNALGCASQRSAVSVTVKPVPPVPVVTLTNACFREPGLMEIETPDHNTEYKWYNSATATQPLFTGTIFGFIALAPVTYYISATHDGCTSARRAVTTTPLPLPPTPAAVKDTVKVCPGGTAVLRAKKVPGMQYRWYTEPEEGQVDSYADTLVVAKALFSIVFYLEAVNENGCVSENRKAVLVLVGPGPGCQTSASTLEETGKSAGLIKEWRVFPNPFSEQLTVRFTLQQQARVLIQLIPVKGSQPVAVKEEIMLPGTFTIPVDVSRIPSGLYLCRVIAGKDTVVEQVIKL</sequence>
<accession>A0ABT3IIY9</accession>
<keyword evidence="5" id="KW-1185">Reference proteome</keyword>
<feature type="signal peptide" evidence="1">
    <location>
        <begin position="1"/>
        <end position="28"/>
    </location>
</feature>
<gene>
    <name evidence="4" type="ORF">OL497_08445</name>
</gene>
<feature type="domain" description="Ig-like" evidence="3">
    <location>
        <begin position="270"/>
        <end position="350"/>
    </location>
</feature>
<evidence type="ECO:0000256" key="1">
    <source>
        <dbReference type="SAM" id="SignalP"/>
    </source>
</evidence>
<feature type="chain" id="PRO_5046429034" description="Ig-like domain-containing protein" evidence="1">
    <location>
        <begin position="29"/>
        <end position="620"/>
    </location>
</feature>
<protein>
    <recommendedName>
        <fullName evidence="6">Ig-like domain-containing protein</fullName>
    </recommendedName>
</protein>
<dbReference type="Pfam" id="PF18962">
    <property type="entry name" value="Por_Secre_tail"/>
    <property type="match status" value="1"/>
</dbReference>
<organism evidence="4 5">
    <name type="scientific">Chitinophaga nivalis</name>
    <dbReference type="NCBI Taxonomy" id="2991709"/>
    <lineage>
        <taxon>Bacteria</taxon>
        <taxon>Pseudomonadati</taxon>
        <taxon>Bacteroidota</taxon>
        <taxon>Chitinophagia</taxon>
        <taxon>Chitinophagales</taxon>
        <taxon>Chitinophagaceae</taxon>
        <taxon>Chitinophaga</taxon>
    </lineage>
</organism>
<dbReference type="Pfam" id="PF19081">
    <property type="entry name" value="Ig_7"/>
    <property type="match status" value="4"/>
</dbReference>
<reference evidence="4 5" key="1">
    <citation type="submission" date="2022-10" db="EMBL/GenBank/DDBJ databases">
        <title>Chitinophaga nivalis PC15 sp. nov., isolated from Pyeongchang county, South Korea.</title>
        <authorList>
            <person name="Trinh H.N."/>
        </authorList>
    </citation>
    <scope>NUCLEOTIDE SEQUENCE [LARGE SCALE GENOMIC DNA]</scope>
    <source>
        <strain evidence="4 5">PC14</strain>
    </source>
</reference>
<dbReference type="RefSeq" id="WP_264729438.1">
    <property type="nucleotide sequence ID" value="NZ_JAPDNR010000001.1"/>
</dbReference>
<evidence type="ECO:0008006" key="6">
    <source>
        <dbReference type="Google" id="ProtNLM"/>
    </source>
</evidence>
<evidence type="ECO:0000259" key="2">
    <source>
        <dbReference type="Pfam" id="PF18962"/>
    </source>
</evidence>
<feature type="domain" description="Ig-like" evidence="3">
    <location>
        <begin position="352"/>
        <end position="428"/>
    </location>
</feature>
<dbReference type="InterPro" id="IPR044023">
    <property type="entry name" value="Ig_7"/>
</dbReference>
<name>A0ABT3IIY9_9BACT</name>
<feature type="domain" description="Ig-like" evidence="3">
    <location>
        <begin position="186"/>
        <end position="264"/>
    </location>
</feature>
<dbReference type="Proteomes" id="UP001207742">
    <property type="component" value="Unassembled WGS sequence"/>
</dbReference>
<feature type="domain" description="Ig-like" evidence="3">
    <location>
        <begin position="433"/>
        <end position="516"/>
    </location>
</feature>
<comment type="caution">
    <text evidence="4">The sequence shown here is derived from an EMBL/GenBank/DDBJ whole genome shotgun (WGS) entry which is preliminary data.</text>
</comment>
<proteinExistence type="predicted"/>
<evidence type="ECO:0000313" key="5">
    <source>
        <dbReference type="Proteomes" id="UP001207742"/>
    </source>
</evidence>
<feature type="domain" description="Secretion system C-terminal sorting" evidence="2">
    <location>
        <begin position="542"/>
        <end position="618"/>
    </location>
</feature>
<dbReference type="InterPro" id="IPR026444">
    <property type="entry name" value="Secre_tail"/>
</dbReference>
<evidence type="ECO:0000313" key="4">
    <source>
        <dbReference type="EMBL" id="MCW3483919.1"/>
    </source>
</evidence>
<keyword evidence="1" id="KW-0732">Signal</keyword>